<dbReference type="GO" id="GO:0005829">
    <property type="term" value="C:cytosol"/>
    <property type="evidence" value="ECO:0007669"/>
    <property type="project" value="TreeGrafter"/>
</dbReference>
<keyword evidence="6 10" id="KW-0418">Kinase</keyword>
<dbReference type="PANTHER" id="PTHR11441">
    <property type="entry name" value="THYMIDINE KINASE"/>
    <property type="match status" value="1"/>
</dbReference>
<dbReference type="GO" id="GO:0071897">
    <property type="term" value="P:DNA biosynthetic process"/>
    <property type="evidence" value="ECO:0007669"/>
    <property type="project" value="UniProtKB-KW"/>
</dbReference>
<protein>
    <recommendedName>
        <fullName evidence="2 10">Thymidine kinase</fullName>
        <ecNumber evidence="2 10">2.7.1.21</ecNumber>
    </recommendedName>
</protein>
<dbReference type="EMBL" id="PFVG01000055">
    <property type="protein sequence ID" value="PJA92046.1"/>
    <property type="molecule type" value="Genomic_DNA"/>
</dbReference>
<evidence type="ECO:0000256" key="4">
    <source>
        <dbReference type="ARBA" id="ARBA00022679"/>
    </source>
</evidence>
<dbReference type="AlphaFoldDB" id="A0A2M7Z970"/>
<dbReference type="GO" id="GO:0004797">
    <property type="term" value="F:thymidine kinase activity"/>
    <property type="evidence" value="ECO:0007669"/>
    <property type="project" value="UniProtKB-EC"/>
</dbReference>
<organism evidence="12 13">
    <name type="scientific">Candidatus Kuenenbacteria bacterium CG_4_9_14_3_um_filter_39_14</name>
    <dbReference type="NCBI Taxonomy" id="1974616"/>
    <lineage>
        <taxon>Bacteria</taxon>
        <taxon>Candidatus Kueneniibacteriota</taxon>
    </lineage>
</organism>
<keyword evidence="3 10" id="KW-0237">DNA synthesis</keyword>
<comment type="caution">
    <text evidence="12">The sequence shown here is derived from an EMBL/GenBank/DDBJ whole genome shotgun (WGS) entry which is preliminary data.</text>
</comment>
<evidence type="ECO:0000313" key="13">
    <source>
        <dbReference type="Proteomes" id="UP000229569"/>
    </source>
</evidence>
<comment type="similarity">
    <text evidence="1 11">Belongs to the thymidine kinase family.</text>
</comment>
<reference evidence="13" key="1">
    <citation type="submission" date="2017-09" db="EMBL/GenBank/DDBJ databases">
        <title>Depth-based differentiation of microbial function through sediment-hosted aquifers and enrichment of novel symbionts in the deep terrestrial subsurface.</title>
        <authorList>
            <person name="Probst A.J."/>
            <person name="Ladd B."/>
            <person name="Jarett J.K."/>
            <person name="Geller-Mcgrath D.E."/>
            <person name="Sieber C.M.K."/>
            <person name="Emerson J.B."/>
            <person name="Anantharaman K."/>
            <person name="Thomas B.C."/>
            <person name="Malmstrom R."/>
            <person name="Stieglmeier M."/>
            <person name="Klingl A."/>
            <person name="Woyke T."/>
            <person name="Ryan C.M."/>
            <person name="Banfield J.F."/>
        </authorList>
    </citation>
    <scope>NUCLEOTIDE SEQUENCE [LARGE SCALE GENOMIC DNA]</scope>
</reference>
<dbReference type="Proteomes" id="UP000229569">
    <property type="component" value="Unassembled WGS sequence"/>
</dbReference>
<dbReference type="GO" id="GO:0005524">
    <property type="term" value="F:ATP binding"/>
    <property type="evidence" value="ECO:0007669"/>
    <property type="project" value="UniProtKB-KW"/>
</dbReference>
<evidence type="ECO:0000256" key="3">
    <source>
        <dbReference type="ARBA" id="ARBA00022634"/>
    </source>
</evidence>
<dbReference type="Pfam" id="PF00265">
    <property type="entry name" value="TK"/>
    <property type="match status" value="1"/>
</dbReference>
<dbReference type="PIRSF" id="PIRSF035805">
    <property type="entry name" value="TK_cell"/>
    <property type="match status" value="1"/>
</dbReference>
<feature type="active site" description="Proton acceptor" evidence="8">
    <location>
        <position position="87"/>
    </location>
</feature>
<evidence type="ECO:0000256" key="11">
    <source>
        <dbReference type="RuleBase" id="RU004165"/>
    </source>
</evidence>
<keyword evidence="5 10" id="KW-0547">Nucleotide-binding</keyword>
<evidence type="ECO:0000256" key="6">
    <source>
        <dbReference type="ARBA" id="ARBA00022777"/>
    </source>
</evidence>
<dbReference type="Gene3D" id="3.30.60.20">
    <property type="match status" value="1"/>
</dbReference>
<evidence type="ECO:0000313" key="12">
    <source>
        <dbReference type="EMBL" id="PJA92046.1"/>
    </source>
</evidence>
<dbReference type="SUPFAM" id="SSF52540">
    <property type="entry name" value="P-loop containing nucleoside triphosphate hydrolases"/>
    <property type="match status" value="1"/>
</dbReference>
<sequence length="205" mass="22553">MKTGKLTGYYGPMFSGKTAVLVEDGTRLSRIAKRKVLVCMPTIDTRRSRTEIVSLSGARVSAIQVGDPFEILRLIAKQGTQEVLIDEVQFFRQRIEREGREDWSIVFVVKTLLQQGINVRVAGLNTSFLGYPFPPATDLMGMADDLVKMRAICTVCGEPADWSLRLIDGQPAGMGELIVVAGTQGEEGAGCETYEARCSNHHPFL</sequence>
<proteinExistence type="inferred from homology"/>
<comment type="catalytic activity">
    <reaction evidence="10">
        <text>thymidine + ATP = dTMP + ADP + H(+)</text>
        <dbReference type="Rhea" id="RHEA:19129"/>
        <dbReference type="ChEBI" id="CHEBI:15378"/>
        <dbReference type="ChEBI" id="CHEBI:17748"/>
        <dbReference type="ChEBI" id="CHEBI:30616"/>
        <dbReference type="ChEBI" id="CHEBI:63528"/>
        <dbReference type="ChEBI" id="CHEBI:456216"/>
        <dbReference type="EC" id="2.7.1.21"/>
    </reaction>
</comment>
<name>A0A2M7Z970_9BACT</name>
<dbReference type="GO" id="GO:0046104">
    <property type="term" value="P:thymidine metabolic process"/>
    <property type="evidence" value="ECO:0007669"/>
    <property type="project" value="TreeGrafter"/>
</dbReference>
<dbReference type="InterPro" id="IPR027417">
    <property type="entry name" value="P-loop_NTPase"/>
</dbReference>
<dbReference type="SUPFAM" id="SSF57716">
    <property type="entry name" value="Glucocorticoid receptor-like (DNA-binding domain)"/>
    <property type="match status" value="1"/>
</dbReference>
<evidence type="ECO:0000256" key="10">
    <source>
        <dbReference type="RuleBase" id="RU000544"/>
    </source>
</evidence>
<dbReference type="PANTHER" id="PTHR11441:SF0">
    <property type="entry name" value="THYMIDINE KINASE, CYTOSOLIC"/>
    <property type="match status" value="1"/>
</dbReference>
<evidence type="ECO:0000256" key="2">
    <source>
        <dbReference type="ARBA" id="ARBA00012118"/>
    </source>
</evidence>
<keyword evidence="4 10" id="KW-0808">Transferase</keyword>
<evidence type="ECO:0000256" key="1">
    <source>
        <dbReference type="ARBA" id="ARBA00007587"/>
    </source>
</evidence>
<keyword evidence="7 10" id="KW-0067">ATP-binding</keyword>
<evidence type="ECO:0000256" key="5">
    <source>
        <dbReference type="ARBA" id="ARBA00022741"/>
    </source>
</evidence>
<accession>A0A2M7Z970</accession>
<dbReference type="InterPro" id="IPR001267">
    <property type="entry name" value="Thymidine_kinase"/>
</dbReference>
<evidence type="ECO:0000256" key="9">
    <source>
        <dbReference type="PIRSR" id="PIRSR035805-2"/>
    </source>
</evidence>
<evidence type="ECO:0000256" key="7">
    <source>
        <dbReference type="ARBA" id="ARBA00022840"/>
    </source>
</evidence>
<dbReference type="EC" id="2.7.1.21" evidence="2 10"/>
<evidence type="ECO:0000256" key="8">
    <source>
        <dbReference type="PIRSR" id="PIRSR035805-1"/>
    </source>
</evidence>
<dbReference type="Gene3D" id="3.40.50.300">
    <property type="entry name" value="P-loop containing nucleotide triphosphate hydrolases"/>
    <property type="match status" value="1"/>
</dbReference>
<gene>
    <name evidence="12" type="ORF">CO134_02180</name>
</gene>
<feature type="binding site" evidence="9">
    <location>
        <position position="194"/>
    </location>
    <ligand>
        <name>substrate</name>
    </ligand>
</feature>